<name>A0A117JLV4_9MYCO</name>
<sequence length="298" mass="33082">MRFGFLINEVLTGFRRNVTMTVAMILTTAISIGLFGGGLLVVRLADQSRNIYLDRVESQVFLTNDVSANDPSCDADPCKALRQQIEDRDDVRSVRFLNRDEAYEDAITKFPQYKDVAGRDAFPASFIVKLDDPEQHKEFDEAMVGQPGVLNVLNQKELIDRLFAVLDGISNAAFAVALVQAVGAVLLIANMVQVAAYTRRTEIGIMRLVGASRWYTQLPFLVEAMLAALIGVVIAIIGLIVVRALFLENALNQFYQANLIAKVDYADVLYFSAPLMLFLGLAMSGITAYVTLRLYIRR</sequence>
<evidence type="ECO:0000256" key="11">
    <source>
        <dbReference type="ARBA" id="ARBA00023306"/>
    </source>
</evidence>
<dbReference type="PIRSF" id="PIRSF003097">
    <property type="entry name" value="FtsX"/>
    <property type="match status" value="1"/>
</dbReference>
<dbReference type="GO" id="GO:0051301">
    <property type="term" value="P:cell division"/>
    <property type="evidence" value="ECO:0007669"/>
    <property type="project" value="UniProtKB-KW"/>
</dbReference>
<feature type="transmembrane region" description="Helical" evidence="13">
    <location>
        <begin position="268"/>
        <end position="292"/>
    </location>
</feature>
<keyword evidence="11 12" id="KW-0131">Cell cycle</keyword>
<evidence type="ECO:0000259" key="15">
    <source>
        <dbReference type="Pfam" id="PF18075"/>
    </source>
</evidence>
<evidence type="ECO:0000256" key="1">
    <source>
        <dbReference type="ARBA" id="ARBA00003552"/>
    </source>
</evidence>
<dbReference type="Pfam" id="PF18075">
    <property type="entry name" value="FtsX_ECD"/>
    <property type="match status" value="1"/>
</dbReference>
<organism evidence="16 17">
    <name type="scientific">Mycobacterium lehmannii</name>
    <dbReference type="NCBI Taxonomy" id="2048550"/>
    <lineage>
        <taxon>Bacteria</taxon>
        <taxon>Bacillati</taxon>
        <taxon>Actinomycetota</taxon>
        <taxon>Actinomycetes</taxon>
        <taxon>Mycobacteriales</taxon>
        <taxon>Mycobacteriaceae</taxon>
        <taxon>Mycobacterium</taxon>
    </lineage>
</organism>
<evidence type="ECO:0000256" key="6">
    <source>
        <dbReference type="ARBA" id="ARBA00022475"/>
    </source>
</evidence>
<keyword evidence="7 12" id="KW-0132">Cell division</keyword>
<comment type="subunit">
    <text evidence="4">Forms a membrane-associated complex with FtsE.</text>
</comment>
<dbReference type="RefSeq" id="WP_064394402.1">
    <property type="nucleotide sequence ID" value="NZ_LQIR01000003.1"/>
</dbReference>
<accession>A0A117JLV4</accession>
<keyword evidence="6 12" id="KW-1003">Cell membrane</keyword>
<evidence type="ECO:0000256" key="9">
    <source>
        <dbReference type="ARBA" id="ARBA00022989"/>
    </source>
</evidence>
<feature type="domain" description="ABC3 transporter permease C-terminal" evidence="14">
    <location>
        <begin position="175"/>
        <end position="293"/>
    </location>
</feature>
<feature type="transmembrane region" description="Helical" evidence="13">
    <location>
        <begin position="172"/>
        <end position="197"/>
    </location>
</feature>
<dbReference type="InterPro" id="IPR047929">
    <property type="entry name" value="FtsX_actino"/>
</dbReference>
<dbReference type="AlphaFoldDB" id="A0A117JLV4"/>
<evidence type="ECO:0000256" key="2">
    <source>
        <dbReference type="ARBA" id="ARBA00004651"/>
    </source>
</evidence>
<comment type="caution">
    <text evidence="16">The sequence shown here is derived from an EMBL/GenBank/DDBJ whole genome shotgun (WGS) entry which is preliminary data.</text>
</comment>
<dbReference type="InterPro" id="IPR003838">
    <property type="entry name" value="ABC3_permease_C"/>
</dbReference>
<evidence type="ECO:0000256" key="7">
    <source>
        <dbReference type="ARBA" id="ARBA00022618"/>
    </source>
</evidence>
<evidence type="ECO:0000256" key="13">
    <source>
        <dbReference type="SAM" id="Phobius"/>
    </source>
</evidence>
<gene>
    <name evidence="16" type="ORF">AU192_16355</name>
</gene>
<dbReference type="PANTHER" id="PTHR47755:SF1">
    <property type="entry name" value="CELL DIVISION PROTEIN FTSX"/>
    <property type="match status" value="1"/>
</dbReference>
<dbReference type="EMBL" id="LQIR01000003">
    <property type="protein sequence ID" value="KUI20476.1"/>
    <property type="molecule type" value="Genomic_DNA"/>
</dbReference>
<comment type="function">
    <text evidence="1">Part of the ABC transporter FtsEX involved in cellular division.</text>
</comment>
<dbReference type="Proteomes" id="UP000053707">
    <property type="component" value="Unassembled WGS sequence"/>
</dbReference>
<proteinExistence type="inferred from homology"/>
<dbReference type="Gene3D" id="3.30.70.3040">
    <property type="match status" value="1"/>
</dbReference>
<dbReference type="InterPro" id="IPR040690">
    <property type="entry name" value="FtsX_ECD"/>
</dbReference>
<comment type="subcellular location">
    <subcellularLocation>
        <location evidence="2">Cell membrane</location>
        <topology evidence="2">Multi-pass membrane protein</topology>
    </subcellularLocation>
</comment>
<evidence type="ECO:0000256" key="5">
    <source>
        <dbReference type="ARBA" id="ARBA00021907"/>
    </source>
</evidence>
<feature type="domain" description="FtsX extracellular" evidence="15">
    <location>
        <begin position="57"/>
        <end position="152"/>
    </location>
</feature>
<comment type="similarity">
    <text evidence="3 12">Belongs to the ABC-4 integral membrane protein family. FtsX subfamily.</text>
</comment>
<keyword evidence="8 13" id="KW-0812">Transmembrane</keyword>
<dbReference type="NCBIfam" id="NF038346">
    <property type="entry name" value="FtsX_actino"/>
    <property type="match status" value="1"/>
</dbReference>
<evidence type="ECO:0000256" key="10">
    <source>
        <dbReference type="ARBA" id="ARBA00023136"/>
    </source>
</evidence>
<keyword evidence="10 12" id="KW-0472">Membrane</keyword>
<evidence type="ECO:0000256" key="3">
    <source>
        <dbReference type="ARBA" id="ARBA00007379"/>
    </source>
</evidence>
<feature type="transmembrane region" description="Helical" evidence="13">
    <location>
        <begin position="218"/>
        <end position="246"/>
    </location>
</feature>
<evidence type="ECO:0000256" key="4">
    <source>
        <dbReference type="ARBA" id="ARBA00011160"/>
    </source>
</evidence>
<dbReference type="PANTHER" id="PTHR47755">
    <property type="entry name" value="CELL DIVISION PROTEIN FTSX"/>
    <property type="match status" value="1"/>
</dbReference>
<evidence type="ECO:0000313" key="17">
    <source>
        <dbReference type="Proteomes" id="UP000053707"/>
    </source>
</evidence>
<evidence type="ECO:0000259" key="14">
    <source>
        <dbReference type="Pfam" id="PF02687"/>
    </source>
</evidence>
<dbReference type="Pfam" id="PF02687">
    <property type="entry name" value="FtsX"/>
    <property type="match status" value="1"/>
</dbReference>
<evidence type="ECO:0000256" key="12">
    <source>
        <dbReference type="PIRNR" id="PIRNR003097"/>
    </source>
</evidence>
<protein>
    <recommendedName>
        <fullName evidence="5 12">Cell division protein FtsX</fullName>
    </recommendedName>
</protein>
<feature type="transmembrane region" description="Helical" evidence="13">
    <location>
        <begin position="21"/>
        <end position="45"/>
    </location>
</feature>
<evidence type="ECO:0000256" key="8">
    <source>
        <dbReference type="ARBA" id="ARBA00022692"/>
    </source>
</evidence>
<dbReference type="GO" id="GO:0005886">
    <property type="term" value="C:plasma membrane"/>
    <property type="evidence" value="ECO:0007669"/>
    <property type="project" value="UniProtKB-SubCell"/>
</dbReference>
<keyword evidence="9 13" id="KW-1133">Transmembrane helix</keyword>
<reference evidence="16 17" key="1">
    <citation type="submission" date="2016-01" db="EMBL/GenBank/DDBJ databases">
        <authorList>
            <consortium name="TB Trials Study Group"/>
            <person name="Sutton G."/>
            <person name="Brinkac L."/>
            <person name="Sanka R."/>
            <person name="Adams M."/>
            <person name="Lau E.L."/>
            <person name="Macaden R."/>
            <person name="Grewal H.M.S."/>
        </authorList>
    </citation>
    <scope>NUCLEOTIDE SEQUENCE [LARGE SCALE GENOMIC DNA]</scope>
    <source>
        <strain evidence="16 17">IS-1744</strain>
    </source>
</reference>
<dbReference type="InterPro" id="IPR004513">
    <property type="entry name" value="FtsX"/>
</dbReference>
<keyword evidence="17" id="KW-1185">Reference proteome</keyword>
<evidence type="ECO:0000313" key="16">
    <source>
        <dbReference type="EMBL" id="KUI20476.1"/>
    </source>
</evidence>